<feature type="transmembrane region" description="Helical" evidence="1">
    <location>
        <begin position="201"/>
        <end position="229"/>
    </location>
</feature>
<dbReference type="Proteomes" id="UP000093000">
    <property type="component" value="Unassembled WGS sequence"/>
</dbReference>
<keyword evidence="1" id="KW-0472">Membrane</keyword>
<gene>
    <name evidence="2" type="ORF">A0J61_03564</name>
</gene>
<feature type="transmembrane region" description="Helical" evidence="1">
    <location>
        <begin position="154"/>
        <end position="175"/>
    </location>
</feature>
<feature type="transmembrane region" description="Helical" evidence="1">
    <location>
        <begin position="309"/>
        <end position="332"/>
    </location>
</feature>
<dbReference type="PANTHER" id="PTHR34391:SF1">
    <property type="entry name" value="UPF0658 GOLGI APPARATUS MEMBRANE PROTEIN C1952.10C-RELATED"/>
    <property type="match status" value="1"/>
</dbReference>
<feature type="transmembrane region" description="Helical" evidence="1">
    <location>
        <begin position="69"/>
        <end position="92"/>
    </location>
</feature>
<dbReference type="OrthoDB" id="2448307at2759"/>
<dbReference type="InParanoid" id="A0A1C7NH94"/>
<proteinExistence type="predicted"/>
<feature type="transmembrane region" description="Helical" evidence="1">
    <location>
        <begin position="249"/>
        <end position="267"/>
    </location>
</feature>
<dbReference type="InterPro" id="IPR040410">
    <property type="entry name" value="UPF0658_Golgi"/>
</dbReference>
<protein>
    <submittedName>
        <fullName evidence="2">Uncharacterized protein</fullName>
    </submittedName>
</protein>
<evidence type="ECO:0000313" key="3">
    <source>
        <dbReference type="Proteomes" id="UP000093000"/>
    </source>
</evidence>
<evidence type="ECO:0000313" key="2">
    <source>
        <dbReference type="EMBL" id="OBZ88378.1"/>
    </source>
</evidence>
<dbReference type="AlphaFoldDB" id="A0A1C7NH94"/>
<keyword evidence="3" id="KW-1185">Reference proteome</keyword>
<name>A0A1C7NH94_9FUNG</name>
<feature type="transmembrane region" description="Helical" evidence="1">
    <location>
        <begin position="99"/>
        <end position="117"/>
    </location>
</feature>
<dbReference type="PANTHER" id="PTHR34391">
    <property type="entry name" value="UPF0658 GOLGI APPARATUS MEMBRANE PROTEIN C1952.10C-RELATED"/>
    <property type="match status" value="1"/>
</dbReference>
<evidence type="ECO:0000256" key="1">
    <source>
        <dbReference type="SAM" id="Phobius"/>
    </source>
</evidence>
<dbReference type="GO" id="GO:0005794">
    <property type="term" value="C:Golgi apparatus"/>
    <property type="evidence" value="ECO:0007669"/>
    <property type="project" value="TreeGrafter"/>
</dbReference>
<accession>A0A1C7NH94</accession>
<keyword evidence="1" id="KW-0812">Transmembrane</keyword>
<feature type="transmembrane region" description="Helical" evidence="1">
    <location>
        <begin position="276"/>
        <end position="297"/>
    </location>
</feature>
<comment type="caution">
    <text evidence="2">The sequence shown here is derived from an EMBL/GenBank/DDBJ whole genome shotgun (WGS) entry which is preliminary data.</text>
</comment>
<dbReference type="EMBL" id="LUGH01000156">
    <property type="protein sequence ID" value="OBZ88378.1"/>
    <property type="molecule type" value="Genomic_DNA"/>
</dbReference>
<reference evidence="2 3" key="1">
    <citation type="submission" date="2016-03" db="EMBL/GenBank/DDBJ databases">
        <title>Choanephora cucurbitarum.</title>
        <authorList>
            <person name="Min B."/>
            <person name="Park H."/>
            <person name="Park J.-H."/>
            <person name="Shin H.-D."/>
            <person name="Choi I.-G."/>
        </authorList>
    </citation>
    <scope>NUCLEOTIDE SEQUENCE [LARGE SCALE GENOMIC DNA]</scope>
    <source>
        <strain evidence="2 3">KUS-F28377</strain>
    </source>
</reference>
<feature type="transmembrane region" description="Helical" evidence="1">
    <location>
        <begin position="16"/>
        <end position="38"/>
    </location>
</feature>
<organism evidence="2 3">
    <name type="scientific">Choanephora cucurbitarum</name>
    <dbReference type="NCBI Taxonomy" id="101091"/>
    <lineage>
        <taxon>Eukaryota</taxon>
        <taxon>Fungi</taxon>
        <taxon>Fungi incertae sedis</taxon>
        <taxon>Mucoromycota</taxon>
        <taxon>Mucoromycotina</taxon>
        <taxon>Mucoromycetes</taxon>
        <taxon>Mucorales</taxon>
        <taxon>Mucorineae</taxon>
        <taxon>Choanephoraceae</taxon>
        <taxon>Choanephoroideae</taxon>
        <taxon>Choanephora</taxon>
    </lineage>
</organism>
<keyword evidence="1" id="KW-1133">Transmembrane helix</keyword>
<sequence>MWIISRVFGESRWTRAIFCAISLQALLAIAFEAIIFAFHSNEINMISTLNLSPADTMNLSTSYANARSLLVYFVLFIIAQLFTVLLVVDAIYQRNTIQLIALVAFEIGMSAYSIIQFHQSSTLVDESASSSSASINRALAYLGNAYHLSMWAEITQMCVMVISTVVFVFLAYKLYLEFGWHIYKKIGADLAMRDRYKMYQIFMMLLKFDFFFFLGFSVQYLALLIVAWWPDAAANGTEPTIVKELIEHIILSCVISITMLFSAYWGLRREKKVHMYIFLILCVASMGYYIYMLVQIAQDPARFLGSKAFLTFFLCVDMVLILTSVPIAIICLRNFNLGLMNHISHATASASSTLSMANLGMEKASSNRRWSIE</sequence>